<dbReference type="RefSeq" id="WP_268075976.1">
    <property type="nucleotide sequence ID" value="NZ_CP109965.1"/>
</dbReference>
<dbReference type="PROSITE" id="PS51257">
    <property type="entry name" value="PROKAR_LIPOPROTEIN"/>
    <property type="match status" value="1"/>
</dbReference>
<name>A0ABY7AQD5_9ALTE</name>
<evidence type="ECO:0000313" key="1">
    <source>
        <dbReference type="EMBL" id="WAJ71468.1"/>
    </source>
</evidence>
<evidence type="ECO:0000313" key="2">
    <source>
        <dbReference type="Proteomes" id="UP001163726"/>
    </source>
</evidence>
<protein>
    <recommendedName>
        <fullName evidence="3">Lipoprotein</fullName>
    </recommendedName>
</protein>
<evidence type="ECO:0008006" key="3">
    <source>
        <dbReference type="Google" id="ProtNLM"/>
    </source>
</evidence>
<proteinExistence type="predicted"/>
<gene>
    <name evidence="1" type="ORF">OLW01_06635</name>
</gene>
<reference evidence="1" key="1">
    <citation type="submission" date="2022-10" db="EMBL/GenBank/DDBJ databases">
        <title>Catenovulum adriacola sp. nov. isolated in the Harbour of Susak.</title>
        <authorList>
            <person name="Schoch T."/>
            <person name="Reich S.J."/>
            <person name="Stoeferle S."/>
            <person name="Flaiz M."/>
            <person name="Kazda M."/>
            <person name="Riedel C.U."/>
            <person name="Duerre P."/>
        </authorList>
    </citation>
    <scope>NUCLEOTIDE SEQUENCE</scope>
    <source>
        <strain evidence="1">TS8</strain>
    </source>
</reference>
<keyword evidence="2" id="KW-1185">Reference proteome</keyword>
<accession>A0ABY7AQD5</accession>
<dbReference type="EMBL" id="CP109965">
    <property type="protein sequence ID" value="WAJ71468.1"/>
    <property type="molecule type" value="Genomic_DNA"/>
</dbReference>
<sequence length="142" mass="16937">MKRVLSDVFIHYFSQILTQHKWLLVSLVCLLTLSCSDNKHEYAPVAMLKEVDREMASDFVQGVWRYRGARAVDEGIAVYIQIPDRLDITDKQHIDYLIQTICPKKNNVEFWRKIIGYQLYIRTYNYVDRNYWQAKCPKPFNI</sequence>
<organism evidence="1 2">
    <name type="scientific">Catenovulum adriaticum</name>
    <dbReference type="NCBI Taxonomy" id="2984846"/>
    <lineage>
        <taxon>Bacteria</taxon>
        <taxon>Pseudomonadati</taxon>
        <taxon>Pseudomonadota</taxon>
        <taxon>Gammaproteobacteria</taxon>
        <taxon>Alteromonadales</taxon>
        <taxon>Alteromonadaceae</taxon>
        <taxon>Catenovulum</taxon>
    </lineage>
</organism>
<dbReference type="Proteomes" id="UP001163726">
    <property type="component" value="Chromosome"/>
</dbReference>